<dbReference type="PANTHER" id="PTHR24103">
    <property type="entry name" value="E3 UBIQUITIN-PROTEIN LIGASE TRIM"/>
    <property type="match status" value="1"/>
</dbReference>
<proteinExistence type="inferred from homology"/>
<feature type="coiled-coil region" evidence="8">
    <location>
        <begin position="193"/>
        <end position="268"/>
    </location>
</feature>
<keyword evidence="4 7" id="KW-0863">Zinc-finger</keyword>
<dbReference type="Pfam" id="PF00622">
    <property type="entry name" value="SPRY"/>
    <property type="match status" value="1"/>
</dbReference>
<dbReference type="PROSITE" id="PS50119">
    <property type="entry name" value="ZF_BBOX"/>
    <property type="match status" value="2"/>
</dbReference>
<evidence type="ECO:0000256" key="5">
    <source>
        <dbReference type="ARBA" id="ARBA00022833"/>
    </source>
</evidence>
<comment type="similarity">
    <text evidence="1">Belongs to the ohanin/vespryn family.</text>
</comment>
<dbReference type="InterPro" id="IPR001841">
    <property type="entry name" value="Znf_RING"/>
</dbReference>
<sequence length="508" mass="57605">MAAGGPVQELCEEATCPICLEYFRDPVMIAECGHNFCRACLARSWGESPAEASCPQCRGTAQPGDLRPNRQLANFVEIIKKLGPLEGKEAEAEGAEGTGGVCEKHRAPLELFCKDDEAPLCVVCGRSKEHRDHEVIPLEEASQEKEKITAARKERVCKKHQQPLKLFCKDDEALICVVSDRSKEHQGHEILLLDEASQEYKKQTKEEKQAIATKFRQLHMFLEEQEELLLAQMEEVQEEVAIKTDKHLVELCEALSSLESLIQVMEEKIQQPATELLQDVRSTLQRYEEKETLENLLTFPLSLKWKIWDLCDLNLFLEGVMKQFKDTLTSGLQLQKAKVTLDLNTANRKLVLSQDCKSIRWENKGQDLPDNPERFEKFGIVLGLEGFTAGRRFWEVLVGSEGAWIVGVARKSVRRKKGIIFSPEEGIWAVGKWGGHYRIASEPDYCPLTLTKELQRIRVCLNYGGGQVTFFDADTASPLWTFSETYFSAETLHPLFWVHLKGHLQLSS</sequence>
<feature type="domain" description="B box-type" evidence="10">
    <location>
        <begin position="152"/>
        <end position="193"/>
    </location>
</feature>
<evidence type="ECO:0000256" key="6">
    <source>
        <dbReference type="ARBA" id="ARBA00034460"/>
    </source>
</evidence>
<organism evidence="12 13">
    <name type="scientific">Eublepharis macularius</name>
    <name type="common">Leopard gecko</name>
    <name type="synonym">Cyrtodactylus macularius</name>
    <dbReference type="NCBI Taxonomy" id="481883"/>
    <lineage>
        <taxon>Eukaryota</taxon>
        <taxon>Metazoa</taxon>
        <taxon>Chordata</taxon>
        <taxon>Craniata</taxon>
        <taxon>Vertebrata</taxon>
        <taxon>Euteleostomi</taxon>
        <taxon>Lepidosauria</taxon>
        <taxon>Squamata</taxon>
        <taxon>Bifurcata</taxon>
        <taxon>Gekkota</taxon>
        <taxon>Eublepharidae</taxon>
        <taxon>Eublepharinae</taxon>
        <taxon>Eublepharis</taxon>
    </lineage>
</organism>
<feature type="domain" description="B box-type" evidence="10">
    <location>
        <begin position="101"/>
        <end position="138"/>
    </location>
</feature>
<dbReference type="Pfam" id="PF15227">
    <property type="entry name" value="zf-C3HC4_4"/>
    <property type="match status" value="1"/>
</dbReference>
<evidence type="ECO:0000256" key="4">
    <source>
        <dbReference type="ARBA" id="ARBA00022771"/>
    </source>
</evidence>
<evidence type="ECO:0000256" key="2">
    <source>
        <dbReference type="ARBA" id="ARBA00022699"/>
    </source>
</evidence>
<evidence type="ECO:0000259" key="11">
    <source>
        <dbReference type="PROSITE" id="PS50188"/>
    </source>
</evidence>
<dbReference type="PROSITE" id="PS50089">
    <property type="entry name" value="ZF_RING_2"/>
    <property type="match status" value="1"/>
</dbReference>
<evidence type="ECO:0000259" key="9">
    <source>
        <dbReference type="PROSITE" id="PS50089"/>
    </source>
</evidence>
<dbReference type="Gene3D" id="3.30.40.10">
    <property type="entry name" value="Zinc/RING finger domain, C3HC4 (zinc finger)"/>
    <property type="match status" value="1"/>
</dbReference>
<dbReference type="GeneID" id="129329401"/>
<keyword evidence="8" id="KW-0175">Coiled coil</keyword>
<keyword evidence="5" id="KW-0862">Zinc</keyword>
<dbReference type="PROSITE" id="PS00518">
    <property type="entry name" value="ZF_RING_1"/>
    <property type="match status" value="1"/>
</dbReference>
<dbReference type="PRINTS" id="PR01407">
    <property type="entry name" value="BUTYPHLNCDUF"/>
</dbReference>
<dbReference type="SMART" id="SM00336">
    <property type="entry name" value="BBOX"/>
    <property type="match status" value="2"/>
</dbReference>
<evidence type="ECO:0000256" key="1">
    <source>
        <dbReference type="ARBA" id="ARBA00009651"/>
    </source>
</evidence>
<dbReference type="SMART" id="SM00449">
    <property type="entry name" value="SPRY"/>
    <property type="match status" value="1"/>
</dbReference>
<dbReference type="GO" id="GO:0008270">
    <property type="term" value="F:zinc ion binding"/>
    <property type="evidence" value="ECO:0007669"/>
    <property type="project" value="UniProtKB-KW"/>
</dbReference>
<dbReference type="Proteomes" id="UP001190640">
    <property type="component" value="Chromosome 4"/>
</dbReference>
<dbReference type="SUPFAM" id="SSF57845">
    <property type="entry name" value="B-box zinc-binding domain"/>
    <property type="match status" value="2"/>
</dbReference>
<comment type="function">
    <text evidence="6">Neurotoxin that produces dose-dependent hypolocomotion and hyperalgesia in mice. May directly act on the central nervous system, as it is 6500-fold more potent when administered intracerebroventricularly than intraperitoneal.</text>
</comment>
<dbReference type="RefSeq" id="XP_054834937.1">
    <property type="nucleotide sequence ID" value="XM_054978962.1"/>
</dbReference>
<dbReference type="InterPro" id="IPR050143">
    <property type="entry name" value="TRIM/RBCC"/>
</dbReference>
<dbReference type="CDD" id="cd12888">
    <property type="entry name" value="SPRY_PRY_TRIM7_like"/>
    <property type="match status" value="1"/>
</dbReference>
<evidence type="ECO:0000256" key="3">
    <source>
        <dbReference type="ARBA" id="ARBA00022723"/>
    </source>
</evidence>
<evidence type="ECO:0000256" key="8">
    <source>
        <dbReference type="SAM" id="Coils"/>
    </source>
</evidence>
<dbReference type="PROSITE" id="PS50188">
    <property type="entry name" value="B302_SPRY"/>
    <property type="match status" value="1"/>
</dbReference>
<dbReference type="CDD" id="cd19762">
    <property type="entry name" value="Bbox2_TRIM7-like"/>
    <property type="match status" value="1"/>
</dbReference>
<dbReference type="InterPro" id="IPR001870">
    <property type="entry name" value="B30.2/SPRY"/>
</dbReference>
<dbReference type="SMART" id="SM00184">
    <property type="entry name" value="RING"/>
    <property type="match status" value="1"/>
</dbReference>
<keyword evidence="2" id="KW-0528">Neurotoxin</keyword>
<dbReference type="SMART" id="SM00589">
    <property type="entry name" value="PRY"/>
    <property type="match status" value="1"/>
</dbReference>
<dbReference type="Pfam" id="PF00643">
    <property type="entry name" value="zf-B_box"/>
    <property type="match status" value="2"/>
</dbReference>
<evidence type="ECO:0000256" key="7">
    <source>
        <dbReference type="PROSITE-ProRule" id="PRU00024"/>
    </source>
</evidence>
<dbReference type="Gene3D" id="3.30.160.60">
    <property type="entry name" value="Classic Zinc Finger"/>
    <property type="match status" value="2"/>
</dbReference>
<dbReference type="SUPFAM" id="SSF57850">
    <property type="entry name" value="RING/U-box"/>
    <property type="match status" value="1"/>
</dbReference>
<dbReference type="InterPro" id="IPR013320">
    <property type="entry name" value="ConA-like_dom_sf"/>
</dbReference>
<accession>A0AA97JB23</accession>
<dbReference type="InterPro" id="IPR006574">
    <property type="entry name" value="PRY"/>
</dbReference>
<gene>
    <name evidence="13" type="primary">LOC129329401</name>
</gene>
<name>A0AA97JB23_EUBMA</name>
<protein>
    <submittedName>
        <fullName evidence="13">E3 ubiquitin-protein ligase TRIM39-like</fullName>
    </submittedName>
</protein>
<reference evidence="13" key="1">
    <citation type="submission" date="2025-08" db="UniProtKB">
        <authorList>
            <consortium name="RefSeq"/>
        </authorList>
    </citation>
    <scope>IDENTIFICATION</scope>
    <source>
        <tissue evidence="13">Blood</tissue>
    </source>
</reference>
<dbReference type="Pfam" id="PF13765">
    <property type="entry name" value="PRY"/>
    <property type="match status" value="1"/>
</dbReference>
<keyword evidence="3" id="KW-0479">Metal-binding</keyword>
<evidence type="ECO:0000313" key="12">
    <source>
        <dbReference type="Proteomes" id="UP001190640"/>
    </source>
</evidence>
<dbReference type="InterPro" id="IPR000315">
    <property type="entry name" value="Znf_B-box"/>
</dbReference>
<dbReference type="SUPFAM" id="SSF49899">
    <property type="entry name" value="Concanavalin A-like lectins/glucanases"/>
    <property type="match status" value="1"/>
</dbReference>
<dbReference type="InterPro" id="IPR043136">
    <property type="entry name" value="B30.2/SPRY_sf"/>
</dbReference>
<keyword evidence="2" id="KW-0800">Toxin</keyword>
<dbReference type="InterPro" id="IPR003877">
    <property type="entry name" value="SPRY_dom"/>
</dbReference>
<dbReference type="KEGG" id="emc:129329401"/>
<feature type="domain" description="B30.2/SPRY" evidence="11">
    <location>
        <begin position="319"/>
        <end position="508"/>
    </location>
</feature>
<dbReference type="CDD" id="cd16594">
    <property type="entry name" value="RING-HC_TRIM7-like_C-IV"/>
    <property type="match status" value="1"/>
</dbReference>
<dbReference type="InterPro" id="IPR017907">
    <property type="entry name" value="Znf_RING_CS"/>
</dbReference>
<feature type="domain" description="RING-type" evidence="9">
    <location>
        <begin position="16"/>
        <end position="58"/>
    </location>
</feature>
<dbReference type="Gene3D" id="2.60.120.920">
    <property type="match status" value="1"/>
</dbReference>
<evidence type="ECO:0000313" key="13">
    <source>
        <dbReference type="RefSeq" id="XP_054834937.1"/>
    </source>
</evidence>
<dbReference type="InterPro" id="IPR013083">
    <property type="entry name" value="Znf_RING/FYVE/PHD"/>
</dbReference>
<dbReference type="InterPro" id="IPR003879">
    <property type="entry name" value="Butyrophylin_SPRY"/>
</dbReference>
<dbReference type="AlphaFoldDB" id="A0AA97JB23"/>
<dbReference type="FunFam" id="2.60.120.920:FF:000004">
    <property type="entry name" value="Butyrophilin subfamily 1 member A1"/>
    <property type="match status" value="1"/>
</dbReference>
<evidence type="ECO:0000259" key="10">
    <source>
        <dbReference type="PROSITE" id="PS50119"/>
    </source>
</evidence>
<keyword evidence="12" id="KW-1185">Reference proteome</keyword>